<reference evidence="3" key="1">
    <citation type="journal article" date="2020" name="mSystems">
        <title>Genome- and Community-Level Interaction Insights into Carbon Utilization and Element Cycling Functions of Hydrothermarchaeota in Hydrothermal Sediment.</title>
        <authorList>
            <person name="Zhou Z."/>
            <person name="Liu Y."/>
            <person name="Xu W."/>
            <person name="Pan J."/>
            <person name="Luo Z.H."/>
            <person name="Li M."/>
        </authorList>
    </citation>
    <scope>NUCLEOTIDE SEQUENCE [LARGE SCALE GENOMIC DNA]</scope>
    <source>
        <strain evidence="3">HyVt-485</strain>
    </source>
</reference>
<feature type="compositionally biased region" description="Polar residues" evidence="1">
    <location>
        <begin position="139"/>
        <end position="159"/>
    </location>
</feature>
<feature type="chain" id="PRO_5028034152" evidence="2">
    <location>
        <begin position="32"/>
        <end position="181"/>
    </location>
</feature>
<organism evidence="3">
    <name type="scientific">Hellea balneolensis</name>
    <dbReference type="NCBI Taxonomy" id="287478"/>
    <lineage>
        <taxon>Bacteria</taxon>
        <taxon>Pseudomonadati</taxon>
        <taxon>Pseudomonadota</taxon>
        <taxon>Alphaproteobacteria</taxon>
        <taxon>Maricaulales</taxon>
        <taxon>Robiginitomaculaceae</taxon>
        <taxon>Hellea</taxon>
    </lineage>
</organism>
<sequence>MFINGTVKIGKLIACLALLWCMCIPALPGIAQDMHTPSPAHMSADDAESLFLQGKQYHDGRGVSQNYTTARTYYLQAAKLGHNGARLNLGYLYFTGQGVPQSYPTARMWYEQAAAAGDKDAVLNLAMMNQNGLGIPHTIPSTQASPDPLETISSTTSPTDIELMDPESTDTESTDTELMDT</sequence>
<dbReference type="InterPro" id="IPR011990">
    <property type="entry name" value="TPR-like_helical_dom_sf"/>
</dbReference>
<keyword evidence="2" id="KW-0732">Signal</keyword>
<name>A0A7C5LZS8_9PROT</name>
<dbReference type="PANTHER" id="PTHR11102:SF160">
    <property type="entry name" value="ERAD-ASSOCIATED E3 UBIQUITIN-PROTEIN LIGASE COMPONENT HRD3"/>
    <property type="match status" value="1"/>
</dbReference>
<dbReference type="SMART" id="SM00671">
    <property type="entry name" value="SEL1"/>
    <property type="match status" value="2"/>
</dbReference>
<comment type="caution">
    <text evidence="3">The sequence shown here is derived from an EMBL/GenBank/DDBJ whole genome shotgun (WGS) entry which is preliminary data.</text>
</comment>
<dbReference type="Pfam" id="PF08238">
    <property type="entry name" value="Sel1"/>
    <property type="match status" value="3"/>
</dbReference>
<protein>
    <submittedName>
        <fullName evidence="3">Sel1 repeat family protein</fullName>
    </submittedName>
</protein>
<dbReference type="EMBL" id="DRMJ01000216">
    <property type="protein sequence ID" value="HHL42832.1"/>
    <property type="molecule type" value="Genomic_DNA"/>
</dbReference>
<feature type="region of interest" description="Disordered" evidence="1">
    <location>
        <begin position="138"/>
        <end position="181"/>
    </location>
</feature>
<dbReference type="SUPFAM" id="SSF81901">
    <property type="entry name" value="HCP-like"/>
    <property type="match status" value="1"/>
</dbReference>
<proteinExistence type="predicted"/>
<dbReference type="Gene3D" id="1.25.40.10">
    <property type="entry name" value="Tetratricopeptide repeat domain"/>
    <property type="match status" value="1"/>
</dbReference>
<gene>
    <name evidence="3" type="ORF">ENJ42_04375</name>
</gene>
<evidence type="ECO:0000256" key="2">
    <source>
        <dbReference type="SAM" id="SignalP"/>
    </source>
</evidence>
<evidence type="ECO:0000313" key="3">
    <source>
        <dbReference type="EMBL" id="HHL42832.1"/>
    </source>
</evidence>
<accession>A0A7C5LZS8</accession>
<feature type="compositionally biased region" description="Acidic residues" evidence="1">
    <location>
        <begin position="162"/>
        <end position="181"/>
    </location>
</feature>
<dbReference type="InterPro" id="IPR050767">
    <property type="entry name" value="Sel1_AlgK"/>
</dbReference>
<feature type="non-terminal residue" evidence="3">
    <location>
        <position position="181"/>
    </location>
</feature>
<dbReference type="InterPro" id="IPR006597">
    <property type="entry name" value="Sel1-like"/>
</dbReference>
<dbReference type="AlphaFoldDB" id="A0A7C5LZS8"/>
<dbReference type="Proteomes" id="UP000885830">
    <property type="component" value="Unassembled WGS sequence"/>
</dbReference>
<feature type="signal peptide" evidence="2">
    <location>
        <begin position="1"/>
        <end position="31"/>
    </location>
</feature>
<dbReference type="PANTHER" id="PTHR11102">
    <property type="entry name" value="SEL-1-LIKE PROTEIN"/>
    <property type="match status" value="1"/>
</dbReference>
<evidence type="ECO:0000256" key="1">
    <source>
        <dbReference type="SAM" id="MobiDB-lite"/>
    </source>
</evidence>